<dbReference type="PANTHER" id="PTHR12526">
    <property type="entry name" value="GLYCOSYLTRANSFERASE"/>
    <property type="match status" value="1"/>
</dbReference>
<reference evidence="3" key="2">
    <citation type="journal article" date="2022" name="Microbiol. Resour. Announc.">
        <title>Metagenome Sequencing to Explore Phylogenomics of Terrestrial Cyanobacteria.</title>
        <authorList>
            <person name="Ward R.D."/>
            <person name="Stajich J.E."/>
            <person name="Johansen J.R."/>
            <person name="Huntemann M."/>
            <person name="Clum A."/>
            <person name="Foster B."/>
            <person name="Foster B."/>
            <person name="Roux S."/>
            <person name="Palaniappan K."/>
            <person name="Varghese N."/>
            <person name="Mukherjee S."/>
            <person name="Reddy T.B.K."/>
            <person name="Daum C."/>
            <person name="Copeland A."/>
            <person name="Chen I.A."/>
            <person name="Ivanova N.N."/>
            <person name="Kyrpides N.C."/>
            <person name="Shapiro N."/>
            <person name="Eloe-Fadrosh E.A."/>
            <person name="Pietrasiak N."/>
        </authorList>
    </citation>
    <scope>NUCLEOTIDE SEQUENCE</scope>
    <source>
        <strain evidence="3">JT2-VF2</strain>
    </source>
</reference>
<dbReference type="Gene3D" id="3.40.50.2000">
    <property type="entry name" value="Glycogen Phosphorylase B"/>
    <property type="match status" value="2"/>
</dbReference>
<comment type="caution">
    <text evidence="3">The sequence shown here is derived from an EMBL/GenBank/DDBJ whole genome shotgun (WGS) entry which is preliminary data.</text>
</comment>
<feature type="domain" description="Glycosyltransferase subfamily 4-like N-terminal" evidence="2">
    <location>
        <begin position="18"/>
        <end position="176"/>
    </location>
</feature>
<dbReference type="GO" id="GO:0016757">
    <property type="term" value="F:glycosyltransferase activity"/>
    <property type="evidence" value="ECO:0007669"/>
    <property type="project" value="InterPro"/>
</dbReference>
<reference evidence="3" key="1">
    <citation type="submission" date="2021-05" db="EMBL/GenBank/DDBJ databases">
        <authorList>
            <person name="Pietrasiak N."/>
            <person name="Ward R."/>
            <person name="Stajich J.E."/>
            <person name="Kurbessoian T."/>
        </authorList>
    </citation>
    <scope>NUCLEOTIDE SEQUENCE</scope>
    <source>
        <strain evidence="3">JT2-VF2</strain>
    </source>
</reference>
<evidence type="ECO:0000313" key="3">
    <source>
        <dbReference type="EMBL" id="MBW4560235.1"/>
    </source>
</evidence>
<dbReference type="Pfam" id="PF13439">
    <property type="entry name" value="Glyco_transf_4"/>
    <property type="match status" value="1"/>
</dbReference>
<gene>
    <name evidence="3" type="ORF">KME32_03600</name>
</gene>
<protein>
    <submittedName>
        <fullName evidence="3">Glycosyltransferase</fullName>
    </submittedName>
</protein>
<proteinExistence type="predicted"/>
<dbReference type="Proteomes" id="UP000715781">
    <property type="component" value="Unassembled WGS sequence"/>
</dbReference>
<dbReference type="InterPro" id="IPR028098">
    <property type="entry name" value="Glyco_trans_4-like_N"/>
</dbReference>
<organism evidence="3 4">
    <name type="scientific">Mojavia pulchra JT2-VF2</name>
    <dbReference type="NCBI Taxonomy" id="287848"/>
    <lineage>
        <taxon>Bacteria</taxon>
        <taxon>Bacillati</taxon>
        <taxon>Cyanobacteriota</taxon>
        <taxon>Cyanophyceae</taxon>
        <taxon>Nostocales</taxon>
        <taxon>Nostocaceae</taxon>
    </lineage>
</organism>
<dbReference type="SUPFAM" id="SSF53756">
    <property type="entry name" value="UDP-Glycosyltransferase/glycogen phosphorylase"/>
    <property type="match status" value="1"/>
</dbReference>
<feature type="domain" description="Glycosyl transferase family 1" evidence="1">
    <location>
        <begin position="197"/>
        <end position="339"/>
    </location>
</feature>
<dbReference type="AlphaFoldDB" id="A0A951PW83"/>
<dbReference type="EMBL" id="JAHHHN010000001">
    <property type="protein sequence ID" value="MBW4560235.1"/>
    <property type="molecule type" value="Genomic_DNA"/>
</dbReference>
<dbReference type="CDD" id="cd03811">
    <property type="entry name" value="GT4_GT28_WabH-like"/>
    <property type="match status" value="1"/>
</dbReference>
<name>A0A951PW83_9NOST</name>
<evidence type="ECO:0000259" key="1">
    <source>
        <dbReference type="Pfam" id="PF00534"/>
    </source>
</evidence>
<sequence>MPANSPHVAIFLRSLSGGGAERSMVNLAQGFVDQGLRVDLVLTRSDGPYLSDVSSKVRIVDLQAPKLPTSLPKLMNYLRQNQPITLLSALHYPCEIALWAKYLSRMSTRVVVSEHNTLSQEAKRLPQLTARLTPLTSRLFYPWANSIVAVSQGVAKDLSQVTGLPPEKIQVIYNPIITPEILKQAKEPVEHPWFRSGELPVVLGVGRLMEQKDFLTLINAFNLVQQVIPARLVILGSGTERSRLDARVRELGLKNHVAMLGFQKNPYAYMAQADVFVLSSAWEGFGNVLVEAMALGTPVISTDCKSGPAEILNHGKYGSLVPVGNSEAMAEAILNVLSGKFPSVDLTWLEQFTLKASVSKYIQVLNIN</sequence>
<dbReference type="InterPro" id="IPR001296">
    <property type="entry name" value="Glyco_trans_1"/>
</dbReference>
<dbReference type="Pfam" id="PF00534">
    <property type="entry name" value="Glycos_transf_1"/>
    <property type="match status" value="1"/>
</dbReference>
<evidence type="ECO:0000313" key="4">
    <source>
        <dbReference type="Proteomes" id="UP000715781"/>
    </source>
</evidence>
<accession>A0A951PW83</accession>
<evidence type="ECO:0000259" key="2">
    <source>
        <dbReference type="Pfam" id="PF13439"/>
    </source>
</evidence>